<dbReference type="Proteomes" id="UP001589667">
    <property type="component" value="Unassembled WGS sequence"/>
</dbReference>
<feature type="compositionally biased region" description="Polar residues" evidence="1">
    <location>
        <begin position="1"/>
        <end position="18"/>
    </location>
</feature>
<comment type="caution">
    <text evidence="2">The sequence shown here is derived from an EMBL/GenBank/DDBJ whole genome shotgun (WGS) entry which is preliminary data.</text>
</comment>
<gene>
    <name evidence="2" type="ORF">ACFFQV_01745</name>
</gene>
<organism evidence="2 3">
    <name type="scientific">Agromyces lapidis</name>
    <dbReference type="NCBI Taxonomy" id="279574"/>
    <lineage>
        <taxon>Bacteria</taxon>
        <taxon>Bacillati</taxon>
        <taxon>Actinomycetota</taxon>
        <taxon>Actinomycetes</taxon>
        <taxon>Micrococcales</taxon>
        <taxon>Microbacteriaceae</taxon>
        <taxon>Agromyces</taxon>
    </lineage>
</organism>
<accession>A0ABV5SMP9</accession>
<evidence type="ECO:0000313" key="3">
    <source>
        <dbReference type="Proteomes" id="UP001589667"/>
    </source>
</evidence>
<keyword evidence="3" id="KW-1185">Reference proteome</keyword>
<protein>
    <submittedName>
        <fullName evidence="2">Uncharacterized protein</fullName>
    </submittedName>
</protein>
<evidence type="ECO:0000313" key="2">
    <source>
        <dbReference type="EMBL" id="MFB9641001.1"/>
    </source>
</evidence>
<proteinExistence type="predicted"/>
<dbReference type="RefSeq" id="WP_157423601.1">
    <property type="nucleotide sequence ID" value="NZ_BAAANI010000008.1"/>
</dbReference>
<feature type="region of interest" description="Disordered" evidence="1">
    <location>
        <begin position="1"/>
        <end position="62"/>
    </location>
</feature>
<dbReference type="EMBL" id="JBHMBL010000001">
    <property type="protein sequence ID" value="MFB9641001.1"/>
    <property type="molecule type" value="Genomic_DNA"/>
</dbReference>
<sequence length="62" mass="6250">MAARASISTSDATTNAESQDVGHDASTTPGASPESSCDSTNRPNKPLGKQPTERPGARPAPA</sequence>
<evidence type="ECO:0000256" key="1">
    <source>
        <dbReference type="SAM" id="MobiDB-lite"/>
    </source>
</evidence>
<feature type="compositionally biased region" description="Polar residues" evidence="1">
    <location>
        <begin position="25"/>
        <end position="43"/>
    </location>
</feature>
<name>A0ABV5SMP9_9MICO</name>
<reference evidence="2 3" key="1">
    <citation type="submission" date="2024-09" db="EMBL/GenBank/DDBJ databases">
        <authorList>
            <person name="Sun Q."/>
            <person name="Mori K."/>
        </authorList>
    </citation>
    <scope>NUCLEOTIDE SEQUENCE [LARGE SCALE GENOMIC DNA]</scope>
    <source>
        <strain evidence="2 3">JCM 14321</strain>
    </source>
</reference>